<evidence type="ECO:0000256" key="2">
    <source>
        <dbReference type="ARBA" id="ARBA00022679"/>
    </source>
</evidence>
<comment type="function">
    <text evidence="3">Protein-arginine rhamnosyltransferase that catalyzes the transfer of a single rhamnose to elongation factor P (EF-P) on 'Lys-32', a modification required for EF-P-dependent rescue of polyproline stalled ribosomes.</text>
</comment>
<reference evidence="8 9" key="1">
    <citation type="submission" date="2018-01" db="EMBL/GenBank/DDBJ databases">
        <authorList>
            <person name="Fu G.-Y."/>
        </authorList>
    </citation>
    <scope>NUCLEOTIDE SEQUENCE [LARGE SCALE GENOMIC DNA]</scope>
    <source>
        <strain evidence="8 9">SY39</strain>
    </source>
</reference>
<keyword evidence="2 8" id="KW-0808">Transferase</keyword>
<dbReference type="GO" id="GO:0106361">
    <property type="term" value="F:protein-arginine rhamnosyltransferase activity"/>
    <property type="evidence" value="ECO:0007669"/>
    <property type="project" value="InterPro"/>
</dbReference>
<evidence type="ECO:0000256" key="7">
    <source>
        <dbReference type="ARBA" id="ARBA00048472"/>
    </source>
</evidence>
<dbReference type="OrthoDB" id="209085at2"/>
<dbReference type="InterPro" id="IPR016633">
    <property type="entry name" value="EarP"/>
</dbReference>
<comment type="catalytic activity">
    <reaction evidence="7">
        <text>dTDP-beta-L-rhamnose + L-arginyl-[protein] = N(omega)-(alpha-L-rhamnosyl)-L-arginyl-[protein] + dTDP + H(+)</text>
        <dbReference type="Rhea" id="RHEA:66692"/>
        <dbReference type="Rhea" id="RHEA-COMP:10532"/>
        <dbReference type="Rhea" id="RHEA-COMP:17096"/>
        <dbReference type="ChEBI" id="CHEBI:15378"/>
        <dbReference type="ChEBI" id="CHEBI:29965"/>
        <dbReference type="ChEBI" id="CHEBI:57510"/>
        <dbReference type="ChEBI" id="CHEBI:58369"/>
        <dbReference type="ChEBI" id="CHEBI:167445"/>
    </reaction>
    <physiologicalReaction direction="left-to-right" evidence="7">
        <dbReference type="Rhea" id="RHEA:66693"/>
    </physiologicalReaction>
</comment>
<gene>
    <name evidence="8" type="ORF">C0099_00110</name>
</gene>
<evidence type="ECO:0000313" key="8">
    <source>
        <dbReference type="EMBL" id="AUN93474.1"/>
    </source>
</evidence>
<keyword evidence="9" id="KW-1185">Reference proteome</keyword>
<dbReference type="Proteomes" id="UP000242205">
    <property type="component" value="Chromosome"/>
</dbReference>
<proteinExistence type="inferred from homology"/>
<dbReference type="AlphaFoldDB" id="A0A2I6S2H6"/>
<evidence type="ECO:0000256" key="5">
    <source>
        <dbReference type="ARBA" id="ARBA00024416"/>
    </source>
</evidence>
<protein>
    <recommendedName>
        <fullName evidence="5">Protein-arginine rhamnosyltransferase</fullName>
    </recommendedName>
    <alternativeName>
        <fullName evidence="6">EF-P arginine rhamnosyltransferase</fullName>
    </alternativeName>
</protein>
<evidence type="ECO:0000313" key="9">
    <source>
        <dbReference type="Proteomes" id="UP000242205"/>
    </source>
</evidence>
<keyword evidence="8" id="KW-0648">Protein biosynthesis</keyword>
<evidence type="ECO:0000256" key="4">
    <source>
        <dbReference type="ARBA" id="ARBA00024346"/>
    </source>
</evidence>
<comment type="similarity">
    <text evidence="4">Belongs to the glycosyltransferase 104 family.</text>
</comment>
<name>A0A2I6S2H6_9RHOO</name>
<keyword evidence="1" id="KW-0328">Glycosyltransferase</keyword>
<dbReference type="RefSeq" id="WP_102245548.1">
    <property type="nucleotide sequence ID" value="NZ_CP025682.1"/>
</dbReference>
<accession>A0A2I6S2H6</accession>
<dbReference type="EMBL" id="CP025682">
    <property type="protein sequence ID" value="AUN93474.1"/>
    <property type="molecule type" value="Genomic_DNA"/>
</dbReference>
<dbReference type="GO" id="GO:0003746">
    <property type="term" value="F:translation elongation factor activity"/>
    <property type="evidence" value="ECO:0007669"/>
    <property type="project" value="UniProtKB-KW"/>
</dbReference>
<keyword evidence="8" id="KW-0251">Elongation factor</keyword>
<organism evidence="8 9">
    <name type="scientific">Pseudazoarcus pumilus</name>
    <dbReference type="NCBI Taxonomy" id="2067960"/>
    <lineage>
        <taxon>Bacteria</taxon>
        <taxon>Pseudomonadati</taxon>
        <taxon>Pseudomonadota</taxon>
        <taxon>Betaproteobacteria</taxon>
        <taxon>Rhodocyclales</taxon>
        <taxon>Zoogloeaceae</taxon>
        <taxon>Pseudazoarcus</taxon>
    </lineage>
</organism>
<sequence>MKASISHPGRRWTIFCSVVDNFGDIGVCWRLARTLAVHHRQHVQLRVDDWEALRRLCPDTSAQPVPCSIDGVELIPWAHEAVVEADVVVEAFACELPEIVLHAMACRRPPPTWINLEYLSAEDWVEGCHRMCSPHPQLPLLKHFFFPGFTPRTGGLLREPSLLSARDAVIDDRTACRALLSARTGIEVGEDVLAVSLFCYAQAPLPALLDIWASGKRPVLLLVPEGCSTDALTRHFGAAPGRPGSYHRDRALQVVVLPFTDQDTYDRLLWACDLNFVRGEDSFVRAQWAARPFVWQVYPQREHAHRDKLDAFMVRFGDGLDAKSTQALTAFWRAWNGFGEVVTTWADFAAALPALQAHGRAWATRQAALPDLASSLVDF</sequence>
<dbReference type="PIRSF" id="PIRSF015557">
    <property type="entry name" value="UCP015557"/>
    <property type="match status" value="1"/>
</dbReference>
<dbReference type="Pfam" id="PF10093">
    <property type="entry name" value="EarP"/>
    <property type="match status" value="1"/>
</dbReference>
<dbReference type="KEGG" id="atw:C0099_00110"/>
<evidence type="ECO:0000256" key="3">
    <source>
        <dbReference type="ARBA" id="ARBA00024303"/>
    </source>
</evidence>
<dbReference type="NCBIfam" id="TIGR03837">
    <property type="entry name" value="efp_Arg_rhamno"/>
    <property type="match status" value="1"/>
</dbReference>
<evidence type="ECO:0000256" key="1">
    <source>
        <dbReference type="ARBA" id="ARBA00022676"/>
    </source>
</evidence>
<evidence type="ECO:0000256" key="6">
    <source>
        <dbReference type="ARBA" id="ARBA00030025"/>
    </source>
</evidence>